<dbReference type="Proteomes" id="UP000294558">
    <property type="component" value="Unassembled WGS sequence"/>
</dbReference>
<keyword evidence="3" id="KW-1185">Reference proteome</keyword>
<comment type="caution">
    <text evidence="2">The sequence shown here is derived from an EMBL/GenBank/DDBJ whole genome shotgun (WGS) entry which is preliminary data.</text>
</comment>
<keyword evidence="1" id="KW-1133">Transmembrane helix</keyword>
<keyword evidence="1" id="KW-0472">Membrane</keyword>
<dbReference type="OrthoDB" id="9916210at2"/>
<name>A0A4R7I1F2_9ACTN</name>
<evidence type="ECO:0000313" key="3">
    <source>
        <dbReference type="Proteomes" id="UP000294558"/>
    </source>
</evidence>
<protein>
    <submittedName>
        <fullName evidence="2">LPXTG-motif cell wall-anchored protein</fullName>
    </submittedName>
</protein>
<evidence type="ECO:0000256" key="1">
    <source>
        <dbReference type="SAM" id="Phobius"/>
    </source>
</evidence>
<gene>
    <name evidence="2" type="ORF">BDK89_2006</name>
</gene>
<organism evidence="2 3">
    <name type="scientific">Ilumatobacter fluminis</name>
    <dbReference type="NCBI Taxonomy" id="467091"/>
    <lineage>
        <taxon>Bacteria</taxon>
        <taxon>Bacillati</taxon>
        <taxon>Actinomycetota</taxon>
        <taxon>Acidimicrobiia</taxon>
        <taxon>Acidimicrobiales</taxon>
        <taxon>Ilumatobacteraceae</taxon>
        <taxon>Ilumatobacter</taxon>
    </lineage>
</organism>
<feature type="transmembrane region" description="Helical" evidence="1">
    <location>
        <begin position="36"/>
        <end position="55"/>
    </location>
</feature>
<accession>A0A4R7I1F2</accession>
<keyword evidence="1" id="KW-0812">Transmembrane</keyword>
<reference evidence="2 3" key="1">
    <citation type="submission" date="2019-03" db="EMBL/GenBank/DDBJ databases">
        <title>Sequencing the genomes of 1000 actinobacteria strains.</title>
        <authorList>
            <person name="Klenk H.-P."/>
        </authorList>
    </citation>
    <scope>NUCLEOTIDE SEQUENCE [LARGE SCALE GENOMIC DNA]</scope>
    <source>
        <strain evidence="2 3">DSM 18936</strain>
    </source>
</reference>
<evidence type="ECO:0000313" key="2">
    <source>
        <dbReference type="EMBL" id="TDT16416.1"/>
    </source>
</evidence>
<dbReference type="NCBIfam" id="TIGR01167">
    <property type="entry name" value="LPXTG_anchor"/>
    <property type="match status" value="1"/>
</dbReference>
<proteinExistence type="predicted"/>
<sequence length="72" mass="7889">MSQTSTGETISADELRDKMQGLQNSLQGKVDEQKNTLLTIGGGALVVLLILFFLLGKRSGKKKTTLVEIRRL</sequence>
<dbReference type="AlphaFoldDB" id="A0A4R7I1F2"/>
<dbReference type="RefSeq" id="WP_133868798.1">
    <property type="nucleotide sequence ID" value="NZ_JAVJPS010000003.1"/>
</dbReference>
<dbReference type="EMBL" id="SOAU01000001">
    <property type="protein sequence ID" value="TDT16416.1"/>
    <property type="molecule type" value="Genomic_DNA"/>
</dbReference>